<dbReference type="RefSeq" id="WP_125958441.1">
    <property type="nucleotide sequence ID" value="NZ_NGJT01000029.1"/>
</dbReference>
<name>A0A429ZAX4_9ENTE</name>
<dbReference type="NCBIfam" id="TIGR01550">
    <property type="entry name" value="DOC_P1"/>
    <property type="match status" value="1"/>
</dbReference>
<proteinExistence type="predicted"/>
<dbReference type="PANTHER" id="PTHR39426">
    <property type="entry name" value="HOMOLOGY TO DEATH-ON-CURING PROTEIN OF PHAGE P1"/>
    <property type="match status" value="1"/>
</dbReference>
<dbReference type="InterPro" id="IPR053737">
    <property type="entry name" value="Type_II_TA_Toxin"/>
</dbReference>
<dbReference type="InterPro" id="IPR003812">
    <property type="entry name" value="Fido"/>
</dbReference>
<protein>
    <recommendedName>
        <fullName evidence="1">Fido domain-containing protein</fullName>
    </recommendedName>
</protein>
<sequence length="157" mass="17973">MTEKRIIYLNEEMVQDIYLKTMEVSESTYSGIINPKTLESVLTQIQNDLYYPTFISKLSRLFIAITKFHCFQDGNKRSAIALSVGFLLFNGYSNILSDFIDVTENIVVLLAANVLSEEDCTDIICAIIEGNYNDDESLKLIIIKAMEDYEKIQKNFL</sequence>
<gene>
    <name evidence="2" type="ORF">CBF36_10920</name>
</gene>
<dbReference type="Gene3D" id="1.20.120.1870">
    <property type="entry name" value="Fic/DOC protein, Fido domain"/>
    <property type="match status" value="1"/>
</dbReference>
<feature type="domain" description="Fido" evidence="1">
    <location>
        <begin position="1"/>
        <end position="129"/>
    </location>
</feature>
<evidence type="ECO:0000313" key="3">
    <source>
        <dbReference type="Proteomes" id="UP000288490"/>
    </source>
</evidence>
<dbReference type="OrthoDB" id="9802752at2"/>
<evidence type="ECO:0000313" key="2">
    <source>
        <dbReference type="EMBL" id="RST90859.1"/>
    </source>
</evidence>
<dbReference type="InterPro" id="IPR006440">
    <property type="entry name" value="Doc"/>
</dbReference>
<evidence type="ECO:0000259" key="1">
    <source>
        <dbReference type="PROSITE" id="PS51459"/>
    </source>
</evidence>
<dbReference type="PANTHER" id="PTHR39426:SF1">
    <property type="entry name" value="HOMOLOGY TO DEATH-ON-CURING PROTEIN OF PHAGE P1"/>
    <property type="match status" value="1"/>
</dbReference>
<dbReference type="EMBL" id="NGJT01000029">
    <property type="protein sequence ID" value="RST90859.1"/>
    <property type="molecule type" value="Genomic_DNA"/>
</dbReference>
<accession>A0A429ZAX4</accession>
<dbReference type="Pfam" id="PF02661">
    <property type="entry name" value="Fic"/>
    <property type="match status" value="1"/>
</dbReference>
<dbReference type="PROSITE" id="PS51459">
    <property type="entry name" value="FIDO"/>
    <property type="match status" value="1"/>
</dbReference>
<dbReference type="InterPro" id="IPR036597">
    <property type="entry name" value="Fido-like_dom_sf"/>
</dbReference>
<dbReference type="Proteomes" id="UP000288490">
    <property type="component" value="Unassembled WGS sequence"/>
</dbReference>
<keyword evidence="3" id="KW-1185">Reference proteome</keyword>
<comment type="caution">
    <text evidence="2">The sequence shown here is derived from an EMBL/GenBank/DDBJ whole genome shotgun (WGS) entry which is preliminary data.</text>
</comment>
<dbReference type="AlphaFoldDB" id="A0A429ZAX4"/>
<dbReference type="GO" id="GO:0016301">
    <property type="term" value="F:kinase activity"/>
    <property type="evidence" value="ECO:0007669"/>
    <property type="project" value="InterPro"/>
</dbReference>
<dbReference type="SUPFAM" id="SSF140931">
    <property type="entry name" value="Fic-like"/>
    <property type="match status" value="1"/>
</dbReference>
<organism evidence="2 3">
    <name type="scientific">Vagococcus bubulae</name>
    <dbReference type="NCBI Taxonomy" id="1977868"/>
    <lineage>
        <taxon>Bacteria</taxon>
        <taxon>Bacillati</taxon>
        <taxon>Bacillota</taxon>
        <taxon>Bacilli</taxon>
        <taxon>Lactobacillales</taxon>
        <taxon>Enterococcaceae</taxon>
        <taxon>Vagococcus</taxon>
    </lineage>
</organism>
<reference evidence="2 3" key="1">
    <citation type="submission" date="2017-05" db="EMBL/GenBank/DDBJ databases">
        <title>Vagococcus spp. assemblies.</title>
        <authorList>
            <person name="Gulvik C.A."/>
        </authorList>
    </citation>
    <scope>NUCLEOTIDE SEQUENCE [LARGE SCALE GENOMIC DNA]</scope>
    <source>
        <strain evidence="2 3">SS1994</strain>
    </source>
</reference>